<sequence>MMERFSNPVLLKELKLRFRAFKSFSGLMFYLAVLCIFVAGFLLIYTQFSGTGFFKPSDSFTMFAVLSILQMGLVMFITPGLTAGAISTEREKQTLNILLTTTQSSTQIILGKLASSVAFLILMLVAGLPLYSLVFLFGGVSPSQFIIIFLFYFLTLIAIGSIGIMFSTITKKTIVSMIATYGAMIFLGGITAFFFFIGMSMEQMAVHSGNVQNVTPFSPITYFWVSINPGALLITTLYPEMGNALESVVGISLPIWIVYLIFYIFITVICLFIAIRKLRANMKTNR</sequence>
<dbReference type="Proteomes" id="UP000287910">
    <property type="component" value="Unassembled WGS sequence"/>
</dbReference>
<keyword evidence="1" id="KW-0472">Membrane</keyword>
<keyword evidence="1" id="KW-1133">Transmembrane helix</keyword>
<evidence type="ECO:0000313" key="2">
    <source>
        <dbReference type="EMBL" id="RUL48276.1"/>
    </source>
</evidence>
<feature type="transmembrane region" description="Helical" evidence="1">
    <location>
        <begin position="60"/>
        <end position="86"/>
    </location>
</feature>
<dbReference type="EMBL" id="RYYR01000032">
    <property type="protein sequence ID" value="RUL48276.1"/>
    <property type="molecule type" value="Genomic_DNA"/>
</dbReference>
<evidence type="ECO:0000313" key="3">
    <source>
        <dbReference type="Proteomes" id="UP000287910"/>
    </source>
</evidence>
<dbReference type="AlphaFoldDB" id="A0A432L7V9"/>
<feature type="transmembrane region" description="Helical" evidence="1">
    <location>
        <begin position="27"/>
        <end position="48"/>
    </location>
</feature>
<feature type="transmembrane region" description="Helical" evidence="1">
    <location>
        <begin position="253"/>
        <end position="275"/>
    </location>
</feature>
<dbReference type="RefSeq" id="WP_126660395.1">
    <property type="nucleotide sequence ID" value="NZ_RYYR01000032.1"/>
</dbReference>
<feature type="transmembrane region" description="Helical" evidence="1">
    <location>
        <begin position="178"/>
        <end position="199"/>
    </location>
</feature>
<evidence type="ECO:0000256" key="1">
    <source>
        <dbReference type="SAM" id="Phobius"/>
    </source>
</evidence>
<reference evidence="2 3" key="1">
    <citation type="submission" date="2018-12" db="EMBL/GenBank/DDBJ databases">
        <title>Lysinibacillus antri sp. nov., isolated from a cave soil.</title>
        <authorList>
            <person name="Narsing Rao M.P."/>
            <person name="Zhang H."/>
            <person name="Dong Z.-Y."/>
            <person name="Niu X.-K."/>
            <person name="Zhang K."/>
            <person name="Fang B.-Z."/>
            <person name="Kang Y.-Q."/>
            <person name="Xiao M."/>
            <person name="Li W.-J."/>
        </authorList>
    </citation>
    <scope>NUCLEOTIDE SEQUENCE [LARGE SCALE GENOMIC DNA]</scope>
    <source>
        <strain evidence="2 3">SYSU K30002</strain>
    </source>
</reference>
<keyword evidence="1" id="KW-0812">Transmembrane</keyword>
<accession>A0A432L7V9</accession>
<dbReference type="GO" id="GO:0140359">
    <property type="term" value="F:ABC-type transporter activity"/>
    <property type="evidence" value="ECO:0007669"/>
    <property type="project" value="InterPro"/>
</dbReference>
<keyword evidence="3" id="KW-1185">Reference proteome</keyword>
<organism evidence="2 3">
    <name type="scientific">Lysinibacillus antri</name>
    <dbReference type="NCBI Taxonomy" id="2498145"/>
    <lineage>
        <taxon>Bacteria</taxon>
        <taxon>Bacillati</taxon>
        <taxon>Bacillota</taxon>
        <taxon>Bacilli</taxon>
        <taxon>Bacillales</taxon>
        <taxon>Bacillaceae</taxon>
        <taxon>Lysinibacillus</taxon>
    </lineage>
</organism>
<name>A0A432L7V9_9BACI</name>
<proteinExistence type="predicted"/>
<comment type="caution">
    <text evidence="2">The sequence shown here is derived from an EMBL/GenBank/DDBJ whole genome shotgun (WGS) entry which is preliminary data.</text>
</comment>
<dbReference type="GO" id="GO:0005886">
    <property type="term" value="C:plasma membrane"/>
    <property type="evidence" value="ECO:0007669"/>
    <property type="project" value="UniProtKB-SubCell"/>
</dbReference>
<feature type="transmembrane region" description="Helical" evidence="1">
    <location>
        <begin position="117"/>
        <end position="139"/>
    </location>
</feature>
<feature type="transmembrane region" description="Helical" evidence="1">
    <location>
        <begin position="145"/>
        <end position="166"/>
    </location>
</feature>
<protein>
    <submittedName>
        <fullName evidence="2">ABC transporter permease</fullName>
    </submittedName>
</protein>
<dbReference type="PANTHER" id="PTHR43471">
    <property type="entry name" value="ABC TRANSPORTER PERMEASE"/>
    <property type="match status" value="1"/>
</dbReference>
<dbReference type="PANTHER" id="PTHR43471:SF12">
    <property type="entry name" value="HYPOTHETICAL MEMBRANE PROTEIN, CONSERVED"/>
    <property type="match status" value="1"/>
</dbReference>
<dbReference type="Pfam" id="PF12679">
    <property type="entry name" value="ABC2_membrane_2"/>
    <property type="match status" value="1"/>
</dbReference>
<gene>
    <name evidence="2" type="ORF">EK386_17120</name>
</gene>